<evidence type="ECO:0000256" key="1">
    <source>
        <dbReference type="ARBA" id="ARBA00004496"/>
    </source>
</evidence>
<keyword evidence="10 13" id="KW-0742">SOS response</keyword>
<keyword evidence="5 13" id="KW-0227">DNA damage</keyword>
<dbReference type="GO" id="GO:0005524">
    <property type="term" value="F:ATP binding"/>
    <property type="evidence" value="ECO:0007669"/>
    <property type="project" value="UniProtKB-UniRule"/>
</dbReference>
<keyword evidence="19" id="KW-1185">Reference proteome</keyword>
<evidence type="ECO:0000256" key="8">
    <source>
        <dbReference type="ARBA" id="ARBA00022881"/>
    </source>
</evidence>
<dbReference type="GO" id="GO:0006289">
    <property type="term" value="P:nucleotide-excision repair"/>
    <property type="evidence" value="ECO:0007669"/>
    <property type="project" value="UniProtKB-UniRule"/>
</dbReference>
<feature type="binding site" evidence="13">
    <location>
        <begin position="39"/>
        <end position="46"/>
    </location>
    <ligand>
        <name>ATP</name>
        <dbReference type="ChEBI" id="CHEBI:30616"/>
    </ligand>
</feature>
<dbReference type="Pfam" id="PF00271">
    <property type="entry name" value="Helicase_C"/>
    <property type="match status" value="1"/>
</dbReference>
<comment type="caution">
    <text evidence="18">The sequence shown here is derived from an EMBL/GenBank/DDBJ whole genome shotgun (WGS) entry which is preliminary data.</text>
</comment>
<evidence type="ECO:0000256" key="9">
    <source>
        <dbReference type="ARBA" id="ARBA00023204"/>
    </source>
</evidence>
<dbReference type="CDD" id="cd17916">
    <property type="entry name" value="DEXHc_UvrB"/>
    <property type="match status" value="1"/>
</dbReference>
<evidence type="ECO:0000256" key="14">
    <source>
        <dbReference type="RuleBase" id="RU003587"/>
    </source>
</evidence>
<dbReference type="Gene3D" id="4.10.860.10">
    <property type="entry name" value="UVR domain"/>
    <property type="match status" value="1"/>
</dbReference>
<evidence type="ECO:0000256" key="3">
    <source>
        <dbReference type="ARBA" id="ARBA00022490"/>
    </source>
</evidence>
<comment type="similarity">
    <text evidence="2 13 14">Belongs to the UvrB family.</text>
</comment>
<dbReference type="GO" id="GO:0009380">
    <property type="term" value="C:excinuclease repair complex"/>
    <property type="evidence" value="ECO:0007669"/>
    <property type="project" value="InterPro"/>
</dbReference>
<evidence type="ECO:0000256" key="7">
    <source>
        <dbReference type="ARBA" id="ARBA00022840"/>
    </source>
</evidence>
<dbReference type="PROSITE" id="PS51192">
    <property type="entry name" value="HELICASE_ATP_BIND_1"/>
    <property type="match status" value="1"/>
</dbReference>
<sequence length="667" mass="75318">MSRAFELVSDYQPAGDQPEAITKLVDGLDAGLAHQVLLGVTGSGKTFTMANVIASVNRPTLIMAHNKTLAAQLYGEMKAFFPHNSVEYFVSYYDYYQPEAYVPSTDTFIEKDASINEHIEQMRLSATKALMERRDVVIIASVSAIYGLGDPESYMKMLLHLKVGDIVDQRFILRRLAELQYSRNDIEFQRATYRVRGDVIDIFPAESDEIAVRVELFDEEIERISLFDPLTGAVEQVVTRYTIYPKTHYVTPREKILAAVEQIKTELTARRADLLSANKLIEEQRIAQRTQFDIEMMVELGYCSGIENYSRYLSGRANGEPPPTLLDYFPADGLMFIDESHVTVSQIGAMYKGDRSRKENLVNYGFRLPSALDNRPLKFDEFEAIAPQRVYVSATPAKYELEQAGGEVIEQVVRPTGLLDPVIDIRPVATQVDDLMSEAIARAALGERVLVTTLTKKMAEDLTEYLSEHQIRVRYLHSDIDTVERMEIIRDLRLGVFDVLVGINLLREGLDIPEVSLVAILDADKEGFLRSDRSLIQTMGRAARNLKGTAILYADRITGSMQRAIDETERRRAKQIAHNLQQGIVPTAIRKKISDVMDLGQAPTAPTALRKVAEQIKLIKGKTPYQLQAQMKQIEQKMLQHAKDLEFEQAAALRDELHQLKQALLEL</sequence>
<dbReference type="InterPro" id="IPR027417">
    <property type="entry name" value="P-loop_NTPase"/>
</dbReference>
<evidence type="ECO:0000256" key="10">
    <source>
        <dbReference type="ARBA" id="ARBA00023236"/>
    </source>
</evidence>
<keyword evidence="4 13" id="KW-0547">Nucleotide-binding</keyword>
<evidence type="ECO:0000313" key="19">
    <source>
        <dbReference type="Proteomes" id="UP000034228"/>
    </source>
</evidence>
<evidence type="ECO:0000256" key="12">
    <source>
        <dbReference type="ARBA" id="ARBA00029504"/>
    </source>
</evidence>
<dbReference type="SUPFAM" id="SSF46600">
    <property type="entry name" value="C-terminal UvrC-binding domain of UvrB"/>
    <property type="match status" value="1"/>
</dbReference>
<evidence type="ECO:0000256" key="2">
    <source>
        <dbReference type="ARBA" id="ARBA00008533"/>
    </source>
</evidence>
<dbReference type="InterPro" id="IPR006935">
    <property type="entry name" value="Helicase/UvrB_N"/>
</dbReference>
<dbReference type="Gene3D" id="3.40.50.300">
    <property type="entry name" value="P-loop containing nucleotide triphosphate hydrolases"/>
    <property type="match status" value="3"/>
</dbReference>
<comment type="domain">
    <text evidence="13">The beta-hairpin motif is involved in DNA binding.</text>
</comment>
<dbReference type="RefSeq" id="WP_046557721.1">
    <property type="nucleotide sequence ID" value="NZ_LAHO01000010.1"/>
</dbReference>
<feature type="domain" description="Helicase C-terminal" evidence="17">
    <location>
        <begin position="431"/>
        <end position="597"/>
    </location>
</feature>
<protein>
    <recommendedName>
        <fullName evidence="12 13">UvrABC system protein B</fullName>
        <shortName evidence="13">Protein UvrB</shortName>
    </recommendedName>
    <alternativeName>
        <fullName evidence="13">Excinuclease ABC subunit B</fullName>
    </alternativeName>
</protein>
<dbReference type="GO" id="GO:0009432">
    <property type="term" value="P:SOS response"/>
    <property type="evidence" value="ECO:0007669"/>
    <property type="project" value="UniProtKB-UniRule"/>
</dbReference>
<comment type="subunit">
    <text evidence="11 13 14">Forms a heterotetramer with UvrA during the search for lesions. Interacts with UvrC in an incision complex.</text>
</comment>
<dbReference type="EMBL" id="LAHO01000010">
    <property type="protein sequence ID" value="KKO45226.1"/>
    <property type="molecule type" value="Genomic_DNA"/>
</dbReference>
<dbReference type="PATRIC" id="fig|336831.14.peg.379"/>
<dbReference type="GO" id="GO:0016887">
    <property type="term" value="F:ATP hydrolysis activity"/>
    <property type="evidence" value="ECO:0007669"/>
    <property type="project" value="InterPro"/>
</dbReference>
<dbReference type="InterPro" id="IPR001943">
    <property type="entry name" value="UVR_dom"/>
</dbReference>
<dbReference type="NCBIfam" id="TIGR00631">
    <property type="entry name" value="uvrb"/>
    <property type="match status" value="1"/>
</dbReference>
<dbReference type="InterPro" id="IPR041471">
    <property type="entry name" value="UvrB_inter"/>
</dbReference>
<keyword evidence="8 13" id="KW-0267">Excision nuclease</keyword>
<proteinExistence type="inferred from homology"/>
<feature type="short sequence motif" description="Beta-hairpin" evidence="13">
    <location>
        <begin position="92"/>
        <end position="115"/>
    </location>
</feature>
<accession>A0A0M2V3M2</accession>
<dbReference type="PANTHER" id="PTHR24029:SF0">
    <property type="entry name" value="UVRABC SYSTEM PROTEIN B"/>
    <property type="match status" value="1"/>
</dbReference>
<dbReference type="PROSITE" id="PS50151">
    <property type="entry name" value="UVR"/>
    <property type="match status" value="1"/>
</dbReference>
<feature type="domain" description="UVR" evidence="15">
    <location>
        <begin position="628"/>
        <end position="663"/>
    </location>
</feature>
<reference evidence="18 19" key="1">
    <citation type="submission" date="2015-03" db="EMBL/GenBank/DDBJ databases">
        <title>Draft genome sequences of two protease-producing strains of Arsukibacterium isolated from two cold and alkaline environments.</title>
        <authorList>
            <person name="Lylloff J.E."/>
            <person name="Skov L.B."/>
            <person name="Jepsen M."/>
            <person name="Hallin P.F."/>
            <person name="Sorensen S.J."/>
            <person name="Stougaard P."/>
            <person name="Glaring M.A."/>
        </authorList>
    </citation>
    <scope>NUCLEOTIDE SEQUENCE [LARGE SCALE GENOMIC DNA]</scope>
    <source>
        <strain evidence="18 19">GCM72</strain>
    </source>
</reference>
<dbReference type="PROSITE" id="PS51194">
    <property type="entry name" value="HELICASE_CTER"/>
    <property type="match status" value="1"/>
</dbReference>
<name>A0A0M2V3M2_9GAMM</name>
<keyword evidence="7 13" id="KW-0067">ATP-binding</keyword>
<dbReference type="STRING" id="336831.WG68_10855"/>
<keyword evidence="6 13" id="KW-0228">DNA excision</keyword>
<dbReference type="Pfam" id="PF17757">
    <property type="entry name" value="UvrB_inter"/>
    <property type="match status" value="1"/>
</dbReference>
<feature type="domain" description="Helicase ATP-binding" evidence="16">
    <location>
        <begin position="26"/>
        <end position="159"/>
    </location>
</feature>
<dbReference type="SUPFAM" id="SSF52540">
    <property type="entry name" value="P-loop containing nucleoside triphosphate hydrolases"/>
    <property type="match status" value="2"/>
</dbReference>
<evidence type="ECO:0000256" key="4">
    <source>
        <dbReference type="ARBA" id="ARBA00022741"/>
    </source>
</evidence>
<dbReference type="InterPro" id="IPR001650">
    <property type="entry name" value="Helicase_C-like"/>
</dbReference>
<evidence type="ECO:0000259" key="17">
    <source>
        <dbReference type="PROSITE" id="PS51194"/>
    </source>
</evidence>
<evidence type="ECO:0000259" key="15">
    <source>
        <dbReference type="PROSITE" id="PS50151"/>
    </source>
</evidence>
<gene>
    <name evidence="13" type="primary">uvrB</name>
    <name evidence="18" type="ORF">WG68_10855</name>
</gene>
<dbReference type="InterPro" id="IPR004807">
    <property type="entry name" value="UvrB"/>
</dbReference>
<evidence type="ECO:0000256" key="6">
    <source>
        <dbReference type="ARBA" id="ARBA00022769"/>
    </source>
</evidence>
<dbReference type="Pfam" id="PF12344">
    <property type="entry name" value="UvrB"/>
    <property type="match status" value="1"/>
</dbReference>
<dbReference type="OrthoDB" id="9806651at2"/>
<dbReference type="NCBIfam" id="NF003673">
    <property type="entry name" value="PRK05298.1"/>
    <property type="match status" value="1"/>
</dbReference>
<dbReference type="Proteomes" id="UP000034228">
    <property type="component" value="Unassembled WGS sequence"/>
</dbReference>
<dbReference type="InterPro" id="IPR036876">
    <property type="entry name" value="UVR_dom_sf"/>
</dbReference>
<evidence type="ECO:0000256" key="5">
    <source>
        <dbReference type="ARBA" id="ARBA00022763"/>
    </source>
</evidence>
<comment type="function">
    <text evidence="13">The UvrABC repair system catalyzes the recognition and processing of DNA lesions. A damage recognition complex composed of 2 UvrA and 2 UvrB subunits scans DNA for abnormalities. Upon binding of the UvrA(2)B(2) complex to a putative damaged site, the DNA wraps around one UvrB monomer. DNA wrap is dependent on ATP binding by UvrB and probably causes local melting of the DNA helix, facilitating insertion of UvrB beta-hairpin between the DNA strands. Then UvrB probes one DNA strand for the presence of a lesion. If a lesion is found the UvrA subunits dissociate and the UvrB-DNA preincision complex is formed. This complex is subsequently bound by UvrC and the second UvrB is released. If no lesion is found, the DNA wraps around the other UvrB subunit that will check the other stand for damage.</text>
</comment>
<evidence type="ECO:0000256" key="13">
    <source>
        <dbReference type="HAMAP-Rule" id="MF_00204"/>
    </source>
</evidence>
<dbReference type="GO" id="GO:0005737">
    <property type="term" value="C:cytoplasm"/>
    <property type="evidence" value="ECO:0007669"/>
    <property type="project" value="UniProtKB-SubCell"/>
</dbReference>
<dbReference type="InterPro" id="IPR014001">
    <property type="entry name" value="Helicase_ATP-bd"/>
</dbReference>
<dbReference type="AlphaFoldDB" id="A0A0M2V3M2"/>
<dbReference type="PANTHER" id="PTHR24029">
    <property type="entry name" value="UVRABC SYSTEM PROTEIN B"/>
    <property type="match status" value="1"/>
</dbReference>
<dbReference type="CDD" id="cd18790">
    <property type="entry name" value="SF2_C_UvrB"/>
    <property type="match status" value="1"/>
</dbReference>
<dbReference type="SMART" id="SM00487">
    <property type="entry name" value="DEXDc"/>
    <property type="match status" value="1"/>
</dbReference>
<dbReference type="Pfam" id="PF02151">
    <property type="entry name" value="UVR"/>
    <property type="match status" value="1"/>
</dbReference>
<dbReference type="InterPro" id="IPR024759">
    <property type="entry name" value="UvrB_YAD/RRR_dom"/>
</dbReference>
<dbReference type="Gene3D" id="6.10.140.240">
    <property type="match status" value="1"/>
</dbReference>
<keyword evidence="3 13" id="KW-0963">Cytoplasm</keyword>
<dbReference type="FunFam" id="3.40.50.300:FF:000477">
    <property type="entry name" value="UvrABC system protein B"/>
    <property type="match status" value="1"/>
</dbReference>
<dbReference type="GO" id="GO:0003677">
    <property type="term" value="F:DNA binding"/>
    <property type="evidence" value="ECO:0007669"/>
    <property type="project" value="UniProtKB-UniRule"/>
</dbReference>
<evidence type="ECO:0000259" key="16">
    <source>
        <dbReference type="PROSITE" id="PS51192"/>
    </source>
</evidence>
<evidence type="ECO:0000256" key="11">
    <source>
        <dbReference type="ARBA" id="ARBA00026033"/>
    </source>
</evidence>
<evidence type="ECO:0000313" key="18">
    <source>
        <dbReference type="EMBL" id="KKO45226.1"/>
    </source>
</evidence>
<organism evidence="18 19">
    <name type="scientific">Arsukibacterium ikkense</name>
    <dbReference type="NCBI Taxonomy" id="336831"/>
    <lineage>
        <taxon>Bacteria</taxon>
        <taxon>Pseudomonadati</taxon>
        <taxon>Pseudomonadota</taxon>
        <taxon>Gammaproteobacteria</taxon>
        <taxon>Chromatiales</taxon>
        <taxon>Chromatiaceae</taxon>
        <taxon>Arsukibacterium</taxon>
    </lineage>
</organism>
<keyword evidence="9 13" id="KW-0234">DNA repair</keyword>
<comment type="subcellular location">
    <subcellularLocation>
        <location evidence="1 13 14">Cytoplasm</location>
    </subcellularLocation>
</comment>
<dbReference type="SMART" id="SM00490">
    <property type="entry name" value="HELICc"/>
    <property type="match status" value="1"/>
</dbReference>
<dbReference type="GO" id="GO:0009381">
    <property type="term" value="F:excinuclease ABC activity"/>
    <property type="evidence" value="ECO:0007669"/>
    <property type="project" value="UniProtKB-UniRule"/>
</dbReference>
<dbReference type="HAMAP" id="MF_00204">
    <property type="entry name" value="UvrB"/>
    <property type="match status" value="1"/>
</dbReference>
<dbReference type="Pfam" id="PF04851">
    <property type="entry name" value="ResIII"/>
    <property type="match status" value="1"/>
</dbReference>